<dbReference type="Pfam" id="PF00209">
    <property type="entry name" value="SNF"/>
    <property type="match status" value="2"/>
</dbReference>
<keyword evidence="5 6" id="KW-0472">Membrane</keyword>
<feature type="transmembrane region" description="Helical" evidence="6">
    <location>
        <begin position="424"/>
        <end position="451"/>
    </location>
</feature>
<dbReference type="InterPro" id="IPR000175">
    <property type="entry name" value="Na/ntran_symport"/>
</dbReference>
<feature type="transmembrane region" description="Helical" evidence="6">
    <location>
        <begin position="253"/>
        <end position="277"/>
    </location>
</feature>
<dbReference type="PANTHER" id="PTHR42948">
    <property type="entry name" value="TRANSPORTER"/>
    <property type="match status" value="1"/>
</dbReference>
<keyword evidence="3 6" id="KW-0812">Transmembrane</keyword>
<reference evidence="7 8" key="1">
    <citation type="submission" date="2018-10" db="EMBL/GenBank/DDBJ databases">
        <authorList>
            <person name="Zhang X."/>
        </authorList>
    </citation>
    <scope>NUCLEOTIDE SEQUENCE [LARGE SCALE GENOMIC DNA]</scope>
    <source>
        <strain evidence="7 8">SK-G1</strain>
    </source>
</reference>
<feature type="transmembrane region" description="Helical" evidence="6">
    <location>
        <begin position="215"/>
        <end position="241"/>
    </location>
</feature>
<evidence type="ECO:0000256" key="6">
    <source>
        <dbReference type="SAM" id="Phobius"/>
    </source>
</evidence>
<feature type="transmembrane region" description="Helical" evidence="6">
    <location>
        <begin position="341"/>
        <end position="360"/>
    </location>
</feature>
<dbReference type="PANTHER" id="PTHR42948:SF1">
    <property type="entry name" value="TRANSPORTER"/>
    <property type="match status" value="1"/>
</dbReference>
<dbReference type="NCBIfam" id="NF037979">
    <property type="entry name" value="Na_transp"/>
    <property type="match status" value="1"/>
</dbReference>
<evidence type="ECO:0000256" key="5">
    <source>
        <dbReference type="ARBA" id="ARBA00023136"/>
    </source>
</evidence>
<evidence type="ECO:0000256" key="4">
    <source>
        <dbReference type="ARBA" id="ARBA00022989"/>
    </source>
</evidence>
<evidence type="ECO:0000256" key="3">
    <source>
        <dbReference type="ARBA" id="ARBA00022692"/>
    </source>
</evidence>
<keyword evidence="2" id="KW-0813">Transport</keyword>
<feature type="transmembrane region" description="Helical" evidence="6">
    <location>
        <begin position="380"/>
        <end position="404"/>
    </location>
</feature>
<evidence type="ECO:0000256" key="2">
    <source>
        <dbReference type="ARBA" id="ARBA00022448"/>
    </source>
</evidence>
<keyword evidence="4 6" id="KW-1133">Transmembrane helix</keyword>
<dbReference type="InterPro" id="IPR047218">
    <property type="entry name" value="YocR/YhdH-like"/>
</dbReference>
<dbReference type="PRINTS" id="PR00176">
    <property type="entry name" value="NANEUSMPORT"/>
</dbReference>
<keyword evidence="8" id="KW-1185">Reference proteome</keyword>
<gene>
    <name evidence="7" type="ORF">D2962_10205</name>
</gene>
<dbReference type="CDD" id="cd10336">
    <property type="entry name" value="SLC6sbd_Tyt1-Like"/>
    <property type="match status" value="1"/>
</dbReference>
<feature type="transmembrane region" description="Helical" evidence="6">
    <location>
        <begin position="39"/>
        <end position="64"/>
    </location>
</feature>
<dbReference type="Proteomes" id="UP000280960">
    <property type="component" value="Chromosome"/>
</dbReference>
<accession>A0A3G2R5U6</accession>
<organism evidence="7 8">
    <name type="scientific">Biomaibacter acetigenes</name>
    <dbReference type="NCBI Taxonomy" id="2316383"/>
    <lineage>
        <taxon>Bacteria</taxon>
        <taxon>Bacillati</taxon>
        <taxon>Bacillota</taxon>
        <taxon>Clostridia</taxon>
        <taxon>Thermosediminibacterales</taxon>
        <taxon>Tepidanaerobacteraceae</taxon>
        <taxon>Biomaibacter</taxon>
    </lineage>
</organism>
<dbReference type="InterPro" id="IPR037272">
    <property type="entry name" value="SNS_sf"/>
</dbReference>
<feature type="transmembrane region" description="Helical" evidence="6">
    <location>
        <begin position="85"/>
        <end position="111"/>
    </location>
</feature>
<dbReference type="PROSITE" id="PS50267">
    <property type="entry name" value="NA_NEUROTRAN_SYMP_3"/>
    <property type="match status" value="1"/>
</dbReference>
<dbReference type="RefSeq" id="WP_122014920.1">
    <property type="nucleotide sequence ID" value="NZ_CP033169.1"/>
</dbReference>
<dbReference type="SUPFAM" id="SSF161070">
    <property type="entry name" value="SNF-like"/>
    <property type="match status" value="1"/>
</dbReference>
<dbReference type="GO" id="GO:0016020">
    <property type="term" value="C:membrane"/>
    <property type="evidence" value="ECO:0007669"/>
    <property type="project" value="UniProtKB-SubCell"/>
</dbReference>
<proteinExistence type="predicted"/>
<name>A0A3G2R5U6_9FIRM</name>
<feature type="transmembrane region" description="Helical" evidence="6">
    <location>
        <begin position="175"/>
        <end position="195"/>
    </location>
</feature>
<sequence>MQTRGKFATSFGVLTATLGSAVGLGNIWKFPYITGKFGGAAFIIVYLICVALASLPVMISEIVVGRRTNSNAVGAFKKLKPYSAWPLIGYAGIASSFLIMFFYTGVAGWVYSYIFRALGGTFVNATSDVTGTIFKGLITDSLSPIIWQVVVLLVVSVIIIAGVEKGIERITKALMPLLFILLILCDIRALTLPGASMGVKFLFNPDFTVIKGDVLLIALGLAFFKLSVGMGTMITYGSYFGKQENIPATAVKVALSDIVVSMMAGLAIFPAVFAFGFKPDAGPGLLFITIPMVFSKMPMGNVLLAVFFLLTAIAATTAMISLLEVPVAYLVDEKGWPRWKATVLSTGIIALIGSTASLSADPAGVLGATKIFGKTFFDLYDYISSNILMPLGGIFIVIFVGWFFGKRNLQMELSNRGRLKNGVFLNVFLIITRFVSPVLIALVFLNAIGILKI</sequence>
<dbReference type="KEGG" id="bacg:D2962_10205"/>
<comment type="subcellular location">
    <subcellularLocation>
        <location evidence="1">Membrane</location>
        <topology evidence="1">Multi-pass membrane protein</topology>
    </subcellularLocation>
</comment>
<feature type="transmembrane region" description="Helical" evidence="6">
    <location>
        <begin position="145"/>
        <end position="163"/>
    </location>
</feature>
<evidence type="ECO:0000256" key="1">
    <source>
        <dbReference type="ARBA" id="ARBA00004141"/>
    </source>
</evidence>
<protein>
    <submittedName>
        <fullName evidence="7">Sodium-dependent transporter</fullName>
    </submittedName>
</protein>
<dbReference type="AlphaFoldDB" id="A0A3G2R5U6"/>
<evidence type="ECO:0000313" key="8">
    <source>
        <dbReference type="Proteomes" id="UP000280960"/>
    </source>
</evidence>
<feature type="transmembrane region" description="Helical" evidence="6">
    <location>
        <begin position="302"/>
        <end position="329"/>
    </location>
</feature>
<evidence type="ECO:0000313" key="7">
    <source>
        <dbReference type="EMBL" id="AYO30934.1"/>
    </source>
</evidence>
<dbReference type="EMBL" id="CP033169">
    <property type="protein sequence ID" value="AYO30934.1"/>
    <property type="molecule type" value="Genomic_DNA"/>
</dbReference>